<dbReference type="PROSITE" id="PS50181">
    <property type="entry name" value="FBOX"/>
    <property type="match status" value="1"/>
</dbReference>
<accession>A0A8H2DYB0</accession>
<dbReference type="InterPro" id="IPR001810">
    <property type="entry name" value="F-box_dom"/>
</dbReference>
<name>A0A8H2DYB0_ORBOL</name>
<dbReference type="Proteomes" id="UP000297595">
    <property type="component" value="Unassembled WGS sequence"/>
</dbReference>
<evidence type="ECO:0000259" key="1">
    <source>
        <dbReference type="PROSITE" id="PS50181"/>
    </source>
</evidence>
<dbReference type="EMBL" id="SOZJ01000005">
    <property type="protein sequence ID" value="TGJ67178.1"/>
    <property type="molecule type" value="Genomic_DNA"/>
</dbReference>
<dbReference type="AlphaFoldDB" id="A0A8H2DYB0"/>
<sequence length="127" mass="14532">MKILSFPTEILIQIIEHVNWTDHFTLSTVSPVFTSVLQHAPFRRKRYCEEIWDDDEKTDVLDTSFRRFDPDEVRYWPDGPGWRSELGLHGLLTAGVGDAVGWDINDGYIDGFIGGRSTVFEEWGAGL</sequence>
<gene>
    <name evidence="2" type="ORF">EYR41_008751</name>
</gene>
<evidence type="ECO:0000313" key="2">
    <source>
        <dbReference type="EMBL" id="TGJ67178.1"/>
    </source>
</evidence>
<evidence type="ECO:0000313" key="3">
    <source>
        <dbReference type="Proteomes" id="UP000297595"/>
    </source>
</evidence>
<feature type="domain" description="F-box" evidence="1">
    <location>
        <begin position="1"/>
        <end position="55"/>
    </location>
</feature>
<dbReference type="InterPro" id="IPR036047">
    <property type="entry name" value="F-box-like_dom_sf"/>
</dbReference>
<reference evidence="2 3" key="1">
    <citation type="submission" date="2019-03" db="EMBL/GenBank/DDBJ databases">
        <title>Nematode-trapping fungi genome.</title>
        <authorList>
            <person name="Vidal-Diez De Ulzurrun G."/>
        </authorList>
    </citation>
    <scope>NUCLEOTIDE SEQUENCE [LARGE SCALE GENOMIC DNA]</scope>
    <source>
        <strain evidence="2 3">TWF154</strain>
    </source>
</reference>
<organism evidence="2 3">
    <name type="scientific">Orbilia oligospora</name>
    <name type="common">Nematode-trapping fungus</name>
    <name type="synonym">Arthrobotrys oligospora</name>
    <dbReference type="NCBI Taxonomy" id="2813651"/>
    <lineage>
        <taxon>Eukaryota</taxon>
        <taxon>Fungi</taxon>
        <taxon>Dikarya</taxon>
        <taxon>Ascomycota</taxon>
        <taxon>Pezizomycotina</taxon>
        <taxon>Orbiliomycetes</taxon>
        <taxon>Orbiliales</taxon>
        <taxon>Orbiliaceae</taxon>
        <taxon>Orbilia</taxon>
    </lineage>
</organism>
<proteinExistence type="predicted"/>
<protein>
    <recommendedName>
        <fullName evidence="1">F-box domain-containing protein</fullName>
    </recommendedName>
</protein>
<dbReference type="SUPFAM" id="SSF81383">
    <property type="entry name" value="F-box domain"/>
    <property type="match status" value="1"/>
</dbReference>
<comment type="caution">
    <text evidence="2">The sequence shown here is derived from an EMBL/GenBank/DDBJ whole genome shotgun (WGS) entry which is preliminary data.</text>
</comment>